<sequence length="65" mass="7444">MSCKSRQRQCNSLKFQSIDRLFEPLEENPRPGGEAPVVKRECRVSRDRGNAILRRSTLLIGCLNL</sequence>
<protein>
    <submittedName>
        <fullName evidence="1">Uncharacterized protein</fullName>
    </submittedName>
</protein>
<keyword evidence="2" id="KW-1185">Reference proteome</keyword>
<dbReference type="AlphaFoldDB" id="A0A314Z439"/>
<accession>A0A314Z439</accession>
<dbReference type="EMBL" id="PJQY01000204">
    <property type="protein sequence ID" value="PQQ16112.1"/>
    <property type="molecule type" value="Genomic_DNA"/>
</dbReference>
<proteinExistence type="predicted"/>
<gene>
    <name evidence="1" type="ORF">Pyn_18633</name>
</gene>
<reference evidence="1 2" key="1">
    <citation type="submission" date="2018-02" db="EMBL/GenBank/DDBJ databases">
        <title>Draft genome of wild Prunus yedoensis var. nudiflora.</title>
        <authorList>
            <person name="Baek S."/>
            <person name="Kim J.-H."/>
            <person name="Choi K."/>
            <person name="Kim G.-B."/>
            <person name="Cho A."/>
            <person name="Jang H."/>
            <person name="Shin C.-H."/>
            <person name="Yu H.-J."/>
            <person name="Mun J.-H."/>
        </authorList>
    </citation>
    <scope>NUCLEOTIDE SEQUENCE [LARGE SCALE GENOMIC DNA]</scope>
    <source>
        <strain evidence="2">cv. Jeju island</strain>
        <tissue evidence="1">Leaf</tissue>
    </source>
</reference>
<evidence type="ECO:0000313" key="1">
    <source>
        <dbReference type="EMBL" id="PQQ16112.1"/>
    </source>
</evidence>
<comment type="caution">
    <text evidence="1">The sequence shown here is derived from an EMBL/GenBank/DDBJ whole genome shotgun (WGS) entry which is preliminary data.</text>
</comment>
<evidence type="ECO:0000313" key="2">
    <source>
        <dbReference type="Proteomes" id="UP000250321"/>
    </source>
</evidence>
<organism evidence="1 2">
    <name type="scientific">Prunus yedoensis var. nudiflora</name>
    <dbReference type="NCBI Taxonomy" id="2094558"/>
    <lineage>
        <taxon>Eukaryota</taxon>
        <taxon>Viridiplantae</taxon>
        <taxon>Streptophyta</taxon>
        <taxon>Embryophyta</taxon>
        <taxon>Tracheophyta</taxon>
        <taxon>Spermatophyta</taxon>
        <taxon>Magnoliopsida</taxon>
        <taxon>eudicotyledons</taxon>
        <taxon>Gunneridae</taxon>
        <taxon>Pentapetalae</taxon>
        <taxon>rosids</taxon>
        <taxon>fabids</taxon>
        <taxon>Rosales</taxon>
        <taxon>Rosaceae</taxon>
        <taxon>Amygdaloideae</taxon>
        <taxon>Amygdaleae</taxon>
        <taxon>Prunus</taxon>
    </lineage>
</organism>
<dbReference type="Proteomes" id="UP000250321">
    <property type="component" value="Unassembled WGS sequence"/>
</dbReference>
<name>A0A314Z439_PRUYE</name>